<keyword evidence="5" id="KW-0560">Oxidoreductase</keyword>
<dbReference type="Proteomes" id="UP000060778">
    <property type="component" value="Chromosome"/>
</dbReference>
<keyword evidence="8" id="KW-1185">Reference proteome</keyword>
<dbReference type="RefSeq" id="WP_075050012.1">
    <property type="nucleotide sequence ID" value="NZ_CP006867.1"/>
</dbReference>
<dbReference type="Gene3D" id="3.20.20.220">
    <property type="match status" value="1"/>
</dbReference>
<comment type="cofactor">
    <cofactor evidence="1">
        <name>FAD</name>
        <dbReference type="ChEBI" id="CHEBI:57692"/>
    </cofactor>
</comment>
<organism evidence="7 8">
    <name type="scientific">Ignicoccus islandicus DSM 13165</name>
    <dbReference type="NCBI Taxonomy" id="940295"/>
    <lineage>
        <taxon>Archaea</taxon>
        <taxon>Thermoproteota</taxon>
        <taxon>Thermoprotei</taxon>
        <taxon>Desulfurococcales</taxon>
        <taxon>Desulfurococcaceae</taxon>
        <taxon>Ignicoccus</taxon>
    </lineage>
</organism>
<evidence type="ECO:0000256" key="3">
    <source>
        <dbReference type="ARBA" id="ARBA00022630"/>
    </source>
</evidence>
<evidence type="ECO:0000313" key="8">
    <source>
        <dbReference type="Proteomes" id="UP000060778"/>
    </source>
</evidence>
<evidence type="ECO:0000256" key="2">
    <source>
        <dbReference type="ARBA" id="ARBA00004777"/>
    </source>
</evidence>
<dbReference type="InterPro" id="IPR022026">
    <property type="entry name" value="DUF5981"/>
</dbReference>
<evidence type="ECO:0000313" key="7">
    <source>
        <dbReference type="EMBL" id="ALU12588.1"/>
    </source>
</evidence>
<dbReference type="GO" id="GO:0035999">
    <property type="term" value="P:tetrahydrofolate interconversion"/>
    <property type="evidence" value="ECO:0007669"/>
    <property type="project" value="UniProtKB-UniPathway"/>
</dbReference>
<dbReference type="EMBL" id="CP006867">
    <property type="protein sequence ID" value="ALU12588.1"/>
    <property type="molecule type" value="Genomic_DNA"/>
</dbReference>
<evidence type="ECO:0000256" key="4">
    <source>
        <dbReference type="ARBA" id="ARBA00022827"/>
    </source>
</evidence>
<evidence type="ECO:0000259" key="6">
    <source>
        <dbReference type="Pfam" id="PF12225"/>
    </source>
</evidence>
<evidence type="ECO:0000256" key="5">
    <source>
        <dbReference type="ARBA" id="ARBA00023002"/>
    </source>
</evidence>
<dbReference type="InterPro" id="IPR029041">
    <property type="entry name" value="FAD-linked_oxidoreductase-like"/>
</dbReference>
<keyword evidence="4" id="KW-0274">FAD</keyword>
<dbReference type="SUPFAM" id="SSF51730">
    <property type="entry name" value="FAD-linked oxidoreductase"/>
    <property type="match status" value="1"/>
</dbReference>
<dbReference type="Pfam" id="PF12225">
    <property type="entry name" value="DUF5981"/>
    <property type="match status" value="1"/>
</dbReference>
<accession>A0A0U3G2Q3</accession>
<reference evidence="7 8" key="1">
    <citation type="submission" date="2013-11" db="EMBL/GenBank/DDBJ databases">
        <title>Comparative genomics of Ignicoccus.</title>
        <authorList>
            <person name="Podar M."/>
        </authorList>
    </citation>
    <scope>NUCLEOTIDE SEQUENCE [LARGE SCALE GENOMIC DNA]</scope>
    <source>
        <strain evidence="7 8">DSM 13165</strain>
    </source>
</reference>
<evidence type="ECO:0000256" key="1">
    <source>
        <dbReference type="ARBA" id="ARBA00001974"/>
    </source>
</evidence>
<dbReference type="PANTHER" id="PTHR38755">
    <property type="entry name" value="5,10-METHYLENETETRAHYDROFOLATE REDUCTASE"/>
    <property type="match status" value="1"/>
</dbReference>
<sequence length="345" mass="38490">MNTGVVGKEVRELCPKRMLNGPCGGIRGELCEVDDFQCPFYKAFENLRSANYLKPLLDKGFKVECEPGDVELSGYAKMLEEGGPVLSTEVEPWSLKDVQFFETLKDKYHAFNVTDNPFGKPHVSSVAVSIELKRRGMEVIAQLTTRSRTREALASDLMSLNAFGVTNVLALTGDWAPHSVFDLDAVRLVCLISLMNKGLLWDGSEIEPTTLVPGVASNPYFKYEKERLLRKARAGAVFAQTQPIFTSEIVRSLKEYPVTTVPSLLISTSRKVVRSLKEKGVKVPKEYEEGLIKSKAEGKADEFVLEYNLKLAEEILSKELKGIHVMAPGRWDLLVKFGNALRELL</sequence>
<gene>
    <name evidence="7" type="ORF">EYM_05490</name>
</gene>
<dbReference type="PANTHER" id="PTHR38755:SF1">
    <property type="entry name" value="METHYLENE-TETRAHYDROFOLATE REDUCTASE C-TERMINAL DOMAIN-CONTAINING PROTEIN"/>
    <property type="match status" value="1"/>
</dbReference>
<dbReference type="GeneID" id="30680481"/>
<dbReference type="KEGG" id="iis:EYM_05490"/>
<dbReference type="GO" id="GO:0006555">
    <property type="term" value="P:methionine metabolic process"/>
    <property type="evidence" value="ECO:0007669"/>
    <property type="project" value="InterPro"/>
</dbReference>
<name>A0A0U3G2Q3_9CREN</name>
<dbReference type="Pfam" id="PF02219">
    <property type="entry name" value="MTHFR"/>
    <property type="match status" value="1"/>
</dbReference>
<dbReference type="AlphaFoldDB" id="A0A0U3G2Q3"/>
<dbReference type="GO" id="GO:0004489">
    <property type="term" value="F:methylenetetrahydrofolate reductase [NAD(P)H] activity"/>
    <property type="evidence" value="ECO:0007669"/>
    <property type="project" value="InterPro"/>
</dbReference>
<dbReference type="OrthoDB" id="28177at2157"/>
<keyword evidence="3" id="KW-0285">Flavoprotein</keyword>
<dbReference type="STRING" id="940295.EYM_05490"/>
<protein>
    <recommendedName>
        <fullName evidence="6">Methylene-tetrahydrofolate reductase C-terminal-like domain-containing protein</fullName>
    </recommendedName>
</protein>
<dbReference type="UniPathway" id="UPA00193"/>
<proteinExistence type="predicted"/>
<comment type="pathway">
    <text evidence="2">One-carbon metabolism; tetrahydrofolate interconversion.</text>
</comment>
<feature type="domain" description="Methylene-tetrahydrofolate reductase C-terminal-like" evidence="6">
    <location>
        <begin position="13"/>
        <end position="55"/>
    </location>
</feature>
<dbReference type="InterPro" id="IPR003171">
    <property type="entry name" value="Mehydrof_redctse-like"/>
</dbReference>